<evidence type="ECO:0000313" key="2">
    <source>
        <dbReference type="EMBL" id="VEL30569.1"/>
    </source>
</evidence>
<name>A0A448X862_9PLAT</name>
<accession>A0A448X862</accession>
<feature type="compositionally biased region" description="Low complexity" evidence="1">
    <location>
        <begin position="96"/>
        <end position="125"/>
    </location>
</feature>
<dbReference type="EMBL" id="CAAALY010113367">
    <property type="protein sequence ID" value="VEL30569.1"/>
    <property type="molecule type" value="Genomic_DNA"/>
</dbReference>
<evidence type="ECO:0000256" key="1">
    <source>
        <dbReference type="SAM" id="MobiDB-lite"/>
    </source>
</evidence>
<feature type="compositionally biased region" description="Polar residues" evidence="1">
    <location>
        <begin position="34"/>
        <end position="51"/>
    </location>
</feature>
<dbReference type="AlphaFoldDB" id="A0A448X862"/>
<keyword evidence="3" id="KW-1185">Reference proteome</keyword>
<comment type="caution">
    <text evidence="2">The sequence shown here is derived from an EMBL/GenBank/DDBJ whole genome shotgun (WGS) entry which is preliminary data.</text>
</comment>
<evidence type="ECO:0000313" key="3">
    <source>
        <dbReference type="Proteomes" id="UP000784294"/>
    </source>
</evidence>
<feature type="compositionally biased region" description="Polar residues" evidence="1">
    <location>
        <begin position="1"/>
        <end position="26"/>
    </location>
</feature>
<proteinExistence type="predicted"/>
<feature type="region of interest" description="Disordered" evidence="1">
    <location>
        <begin position="83"/>
        <end position="142"/>
    </location>
</feature>
<sequence>MSRCFSTSSAATPPQAPSGGNVNLQRRCSVDASPGTNPSFQARSSTDSESSFLPAGQFVCEEAETQPLPMSLARNLLETAFSEIPLHREPPGRGRASPPASSSVSASLSISPSLSPSPSVSASASCSMPQVTNENGYVMNPQPLDVRRDQVCSV</sequence>
<dbReference type="Proteomes" id="UP000784294">
    <property type="component" value="Unassembled WGS sequence"/>
</dbReference>
<organism evidence="2 3">
    <name type="scientific">Protopolystoma xenopodis</name>
    <dbReference type="NCBI Taxonomy" id="117903"/>
    <lineage>
        <taxon>Eukaryota</taxon>
        <taxon>Metazoa</taxon>
        <taxon>Spiralia</taxon>
        <taxon>Lophotrochozoa</taxon>
        <taxon>Platyhelminthes</taxon>
        <taxon>Monogenea</taxon>
        <taxon>Polyopisthocotylea</taxon>
        <taxon>Polystomatidea</taxon>
        <taxon>Polystomatidae</taxon>
        <taxon>Protopolystoma</taxon>
    </lineage>
</organism>
<feature type="region of interest" description="Disordered" evidence="1">
    <location>
        <begin position="1"/>
        <end position="58"/>
    </location>
</feature>
<gene>
    <name evidence="2" type="ORF">PXEA_LOCUS24009</name>
</gene>
<protein>
    <submittedName>
        <fullName evidence="2">Uncharacterized protein</fullName>
    </submittedName>
</protein>
<feature type="compositionally biased region" description="Polar residues" evidence="1">
    <location>
        <begin position="126"/>
        <end position="135"/>
    </location>
</feature>
<reference evidence="2" key="1">
    <citation type="submission" date="2018-11" db="EMBL/GenBank/DDBJ databases">
        <authorList>
            <consortium name="Pathogen Informatics"/>
        </authorList>
    </citation>
    <scope>NUCLEOTIDE SEQUENCE</scope>
</reference>